<dbReference type="AlphaFoldDB" id="A0A6V8MQ23"/>
<gene>
    <name evidence="1" type="ORF">GMST_43390</name>
</gene>
<reference evidence="2" key="1">
    <citation type="submission" date="2020-06" db="EMBL/GenBank/DDBJ databases">
        <title>Draft genomic sequence of Geomonas sp. Red330.</title>
        <authorList>
            <person name="Itoh H."/>
            <person name="Zhenxing X."/>
            <person name="Ushijima N."/>
            <person name="Masuda Y."/>
            <person name="Shiratori Y."/>
            <person name="Senoo K."/>
        </authorList>
    </citation>
    <scope>NUCLEOTIDE SEQUENCE [LARGE SCALE GENOMIC DNA]</scope>
    <source>
        <strain evidence="2">Red330</strain>
    </source>
</reference>
<dbReference type="Proteomes" id="UP000556026">
    <property type="component" value="Unassembled WGS sequence"/>
</dbReference>
<protein>
    <submittedName>
        <fullName evidence="1">Uncharacterized protein</fullName>
    </submittedName>
</protein>
<comment type="caution">
    <text evidence="1">The sequence shown here is derived from an EMBL/GenBank/DDBJ whole genome shotgun (WGS) entry which is preliminary data.</text>
</comment>
<dbReference type="EMBL" id="BLXX01000024">
    <property type="protein sequence ID" value="GFO62014.1"/>
    <property type="molecule type" value="Genomic_DNA"/>
</dbReference>
<evidence type="ECO:0000313" key="2">
    <source>
        <dbReference type="Proteomes" id="UP000556026"/>
    </source>
</evidence>
<proteinExistence type="predicted"/>
<accession>A0A6V8MQ23</accession>
<organism evidence="1 2">
    <name type="scientific">Geomonas silvestris</name>
    <dbReference type="NCBI Taxonomy" id="2740184"/>
    <lineage>
        <taxon>Bacteria</taxon>
        <taxon>Pseudomonadati</taxon>
        <taxon>Thermodesulfobacteriota</taxon>
        <taxon>Desulfuromonadia</taxon>
        <taxon>Geobacterales</taxon>
        <taxon>Geobacteraceae</taxon>
        <taxon>Geomonas</taxon>
    </lineage>
</organism>
<name>A0A6V8MQ23_9BACT</name>
<sequence length="238" mass="26420">MFQDLDEMEALSSPGSVGVGQKLEEVDYLWRQILHGTPSSTSLLSRVKGLIESRAAAIPCLGPSEVLQAPVINIINQYGKVLSVTSGVFDADATEEVLRLGMLLLELDIAFDVFLKTIIPANITNLLTQYQKNSDKDRAKSAAKARYVSLDNFKKNIELLVDWKLTVDQSIDHLSMVNQIENFSNDDGKFPYLNLPYLRQGEPSSARGVILTVVKKVYLERGLAHMIKGRKRETALLG</sequence>
<evidence type="ECO:0000313" key="1">
    <source>
        <dbReference type="EMBL" id="GFO62014.1"/>
    </source>
</evidence>
<keyword evidence="2" id="KW-1185">Reference proteome</keyword>